<comment type="caution">
    <text evidence="3">The sequence shown here is derived from an EMBL/GenBank/DDBJ whole genome shotgun (WGS) entry which is preliminary data.</text>
</comment>
<protein>
    <submittedName>
        <fullName evidence="3">FAD-dependent oxidoreductase</fullName>
    </submittedName>
</protein>
<dbReference type="PRINTS" id="PR00368">
    <property type="entry name" value="FADPNR"/>
</dbReference>
<sequence length="462" mass="50896">MSENNLLTQKNLPVAIIGAGPVGLAAAAHLAIRKEAFVLLEAGNEVGSNMASWSHVRLFSPWEFNIDKAARQLLSSHGWKAPNNEDIPTGLEMIENYFKPLANLPEIKPYLHFHAKVVAASRKGFNKVKTQGRDELPFVLHVEKNGERMVVEARAVIDATGTWTNPNPVLSEGVWTTEENSLRNHIFYGIPDVLGKHKERYVGRKVLVVGSGHSAINTLLELGELKDQVQETEIVWALRKSKLKDVYGGQEQDQLAARGELGTRIQKLVESGKVKVLTSFYIQELKTKGSQIQVIGSHENELLYLDDMDEIVSNTGSRPDLSFLREVRVTTDSSLESTVELAPLIDPNVHSCGTVRPHGEKELRQPEKNFYIVGSKSYGRAPTFLMATGYEQVRSVVAALVGDYEAAERVELDLPETGVCSIQRNSCCDSEQSDQSPVTAEAVSSCCSTVTKPAVTKSSCWS</sequence>
<evidence type="ECO:0000256" key="1">
    <source>
        <dbReference type="ARBA" id="ARBA00023002"/>
    </source>
</evidence>
<dbReference type="Proteomes" id="UP000618579">
    <property type="component" value="Unassembled WGS sequence"/>
</dbReference>
<gene>
    <name evidence="3" type="ORF">GC097_26910</name>
</gene>
<dbReference type="InterPro" id="IPR036188">
    <property type="entry name" value="FAD/NAD-bd_sf"/>
</dbReference>
<dbReference type="RefSeq" id="WP_171686453.1">
    <property type="nucleotide sequence ID" value="NZ_WHNZ01000064.1"/>
</dbReference>
<evidence type="ECO:0000313" key="3">
    <source>
        <dbReference type="EMBL" id="NOV03642.1"/>
    </source>
</evidence>
<proteinExistence type="predicted"/>
<keyword evidence="2" id="KW-0472">Membrane</keyword>
<dbReference type="Pfam" id="PF13738">
    <property type="entry name" value="Pyr_redox_3"/>
    <property type="match status" value="1"/>
</dbReference>
<keyword evidence="1" id="KW-0560">Oxidoreductase</keyword>
<dbReference type="EMBL" id="WHNZ01000064">
    <property type="protein sequence ID" value="NOV03642.1"/>
    <property type="molecule type" value="Genomic_DNA"/>
</dbReference>
<accession>A0ABX1ZUB4</accession>
<dbReference type="Gene3D" id="3.50.50.60">
    <property type="entry name" value="FAD/NAD(P)-binding domain"/>
    <property type="match status" value="1"/>
</dbReference>
<dbReference type="PANTHER" id="PTHR43539">
    <property type="entry name" value="FLAVIN-BINDING MONOOXYGENASE-LIKE PROTEIN (AFU_ORTHOLOGUE AFUA_4G09220)"/>
    <property type="match status" value="1"/>
</dbReference>
<evidence type="ECO:0000313" key="4">
    <source>
        <dbReference type="Proteomes" id="UP000618579"/>
    </source>
</evidence>
<evidence type="ECO:0000256" key="2">
    <source>
        <dbReference type="SAM" id="Phobius"/>
    </source>
</evidence>
<feature type="transmembrane region" description="Helical" evidence="2">
    <location>
        <begin position="12"/>
        <end position="32"/>
    </location>
</feature>
<dbReference type="PANTHER" id="PTHR43539:SF78">
    <property type="entry name" value="FLAVIN-CONTAINING MONOOXYGENASE"/>
    <property type="match status" value="1"/>
</dbReference>
<organism evidence="3 4">
    <name type="scientific">Paenibacillus planticolens</name>
    <dbReference type="NCBI Taxonomy" id="2654976"/>
    <lineage>
        <taxon>Bacteria</taxon>
        <taxon>Bacillati</taxon>
        <taxon>Bacillota</taxon>
        <taxon>Bacilli</taxon>
        <taxon>Bacillales</taxon>
        <taxon>Paenibacillaceae</taxon>
        <taxon>Paenibacillus</taxon>
    </lineage>
</organism>
<name>A0ABX1ZUB4_9BACL</name>
<reference evidence="3 4" key="1">
    <citation type="submission" date="2019-10" db="EMBL/GenBank/DDBJ databases">
        <title>Description of Paenibacillus pedi sp. nov.</title>
        <authorList>
            <person name="Carlier A."/>
            <person name="Qi S."/>
        </authorList>
    </citation>
    <scope>NUCLEOTIDE SEQUENCE [LARGE SCALE GENOMIC DNA]</scope>
    <source>
        <strain evidence="3 4">LMG 31457</strain>
    </source>
</reference>
<dbReference type="InterPro" id="IPR050982">
    <property type="entry name" value="Auxin_biosynth/cation_transpt"/>
</dbReference>
<keyword evidence="4" id="KW-1185">Reference proteome</keyword>
<keyword evidence="2" id="KW-0812">Transmembrane</keyword>
<keyword evidence="2" id="KW-1133">Transmembrane helix</keyword>
<dbReference type="SUPFAM" id="SSF51905">
    <property type="entry name" value="FAD/NAD(P)-binding domain"/>
    <property type="match status" value="1"/>
</dbReference>